<comment type="caution">
    <text evidence="1">The sequence shown here is derived from an EMBL/GenBank/DDBJ whole genome shotgun (WGS) entry which is preliminary data.</text>
</comment>
<organism evidence="1 2">
    <name type="scientific">Imbroritus primus</name>
    <dbReference type="NCBI Taxonomy" id="3058603"/>
    <lineage>
        <taxon>Bacteria</taxon>
        <taxon>Pseudomonadati</taxon>
        <taxon>Pseudomonadota</taxon>
        <taxon>Betaproteobacteria</taxon>
        <taxon>Burkholderiales</taxon>
        <taxon>Burkholderiaceae</taxon>
        <taxon>Imbroritus</taxon>
    </lineage>
</organism>
<name>A0ACD3SK69_9BURK</name>
<sequence length="270" mass="28027">MTAQDKLVELHGSVWMTVGGENFGGRGRIGLLALVAETGSITGAAKAMKMSYKAAWDAIDAMNSLAGEALVERVTGGKGGGGTVLTARGKQLVENFRLIEQEHRRFVTQLSGQAAGITEDYLLLRRMSMKTSARNQFFGKVVTVKTGAVNDEIELEVLGGHRIIAIVTCGSTQSLGLKPGVEAFALIKSSSIIVVTDEAGARFSARNKLAGKVTRVQPGAVNTEVVIELPGGAAVAAIITNDSCTALGLAEGKPASAMFKASSVILGVPA</sequence>
<protein>
    <submittedName>
        <fullName evidence="1">LysR family transcriptional regulator</fullName>
    </submittedName>
</protein>
<keyword evidence="2" id="KW-1185">Reference proteome</keyword>
<dbReference type="Proteomes" id="UP000004277">
    <property type="component" value="Unassembled WGS sequence"/>
</dbReference>
<evidence type="ECO:0000313" key="1">
    <source>
        <dbReference type="EMBL" id="TMS56583.1"/>
    </source>
</evidence>
<dbReference type="EMBL" id="AKCV02000026">
    <property type="protein sequence ID" value="TMS56583.1"/>
    <property type="molecule type" value="Genomic_DNA"/>
</dbReference>
<evidence type="ECO:0000313" key="2">
    <source>
        <dbReference type="Proteomes" id="UP000004277"/>
    </source>
</evidence>
<gene>
    <name evidence="1" type="ORF">MW7_015980</name>
</gene>
<reference evidence="1" key="1">
    <citation type="submission" date="2019-05" db="EMBL/GenBank/DDBJ databases">
        <title>Revised genome assembly of Burkholderiaceae (previously Ralstonia) sp. PBA.</title>
        <authorList>
            <person name="Gan H.M."/>
        </authorList>
    </citation>
    <scope>NUCLEOTIDE SEQUENCE</scope>
    <source>
        <strain evidence="1">PBA</strain>
    </source>
</reference>
<accession>A0ACD3SK69</accession>
<proteinExistence type="predicted"/>